<comment type="caution">
    <text evidence="2">The sequence shown here is derived from an EMBL/GenBank/DDBJ whole genome shotgun (WGS) entry which is preliminary data.</text>
</comment>
<reference evidence="2" key="1">
    <citation type="submission" date="2020-10" db="EMBL/GenBank/DDBJ databases">
        <title>Unveiling of a novel bifunctional photoreceptor, Dualchrome1, isolated from a cosmopolitan green alga.</title>
        <authorList>
            <person name="Suzuki S."/>
            <person name="Kawachi M."/>
        </authorList>
    </citation>
    <scope>NUCLEOTIDE SEQUENCE</scope>
    <source>
        <strain evidence="2">NIES 2893</strain>
    </source>
</reference>
<protein>
    <recommendedName>
        <fullName evidence="4">MADS-box domain-containing protein</fullName>
    </recommendedName>
</protein>
<keyword evidence="3" id="KW-1185">Reference proteome</keyword>
<feature type="region of interest" description="Disordered" evidence="1">
    <location>
        <begin position="351"/>
        <end position="517"/>
    </location>
</feature>
<name>A0A830HMK2_9CHLO</name>
<feature type="compositionally biased region" description="Low complexity" evidence="1">
    <location>
        <begin position="591"/>
        <end position="600"/>
    </location>
</feature>
<feature type="region of interest" description="Disordered" evidence="1">
    <location>
        <begin position="1"/>
        <end position="123"/>
    </location>
</feature>
<organism evidence="2 3">
    <name type="scientific">Pycnococcus provasolii</name>
    <dbReference type="NCBI Taxonomy" id="41880"/>
    <lineage>
        <taxon>Eukaryota</taxon>
        <taxon>Viridiplantae</taxon>
        <taxon>Chlorophyta</taxon>
        <taxon>Pseudoscourfieldiophyceae</taxon>
        <taxon>Pseudoscourfieldiales</taxon>
        <taxon>Pycnococcaceae</taxon>
        <taxon>Pycnococcus</taxon>
    </lineage>
</organism>
<feature type="region of interest" description="Disordered" evidence="1">
    <location>
        <begin position="551"/>
        <end position="696"/>
    </location>
</feature>
<feature type="region of interest" description="Disordered" evidence="1">
    <location>
        <begin position="202"/>
        <end position="223"/>
    </location>
</feature>
<feature type="compositionally biased region" description="Pro residues" evidence="1">
    <location>
        <begin position="470"/>
        <end position="479"/>
    </location>
</feature>
<proteinExistence type="predicted"/>
<evidence type="ECO:0000313" key="2">
    <source>
        <dbReference type="EMBL" id="GHP08118.1"/>
    </source>
</evidence>
<dbReference type="SUPFAM" id="SSF55455">
    <property type="entry name" value="SRF-like"/>
    <property type="match status" value="1"/>
</dbReference>
<sequence length="739" mass="74452">MMPSHGLLMGGTLSGSEDGAGLDDEDPKDVIAAAADQLMIPAHPLPPPPPQTGSKKAQKRSSSHRNGHMAVGQSGAAWPPPPPPPTKSKSRGAAGGAAVGGGAARGGGAVPAPPGPPGALFAPPGYLKQRRSLCRRAMELSTEFGVEVGLVVLAPNGGGMLEYATRGMEALLPRFHRFRRKPGNERKTEKYTDADWQVLQGGGGGAGGGAAAGGGGRAKKRRRNNMADLTHLWSDGSDDEGASYQSLSEEGPFMNNLNYALEAFRPLVVGGRFTHLAGVEPSPPGLPEPVDKAYAALCTAFDVMAERTSPTGASSRWRNVAKPGTSGMISPTGAPFGAGMMPGMMPSHGIPGLMPNGVHHGMQNGHAHGTAAHRSGAASSSRSRKKANGAAGPSRPPPPPGMEQNAAPPPPPPPGGAQPPPPPPPPGGSRSRPPPPPPGAAAPPPPPPPSNAPAPPPPPPSARHAAGQNGPPPPPPPRSSRPAPLQRKGSVKRDDLSVLIPVDPTKSDVPVKAARVSARPVVHSVPFFGRLPPPPLGGVNVRTAAGGTSYARPSTGGVLPAPPRAALCRPGTVTGGAAIAPPPPRPPPRSAQPASSARHPNSLPPPPQTHHHVNSHSTIPAHISGGGTAVPSAAPPAAAGDHPSGGFSAGLPSPFDHAEFGSFAVGDMPSNGTGASDKPYGDSAVYPPVLGDGPTTAKQMRQDKAEAADVLNVFEPGALDFPSPSAPVLVTTGGGTMNN</sequence>
<feature type="compositionally biased region" description="Gly residues" evidence="1">
    <location>
        <begin position="202"/>
        <end position="216"/>
    </location>
</feature>
<dbReference type="AlphaFoldDB" id="A0A830HMK2"/>
<dbReference type="EMBL" id="BNJQ01000019">
    <property type="protein sequence ID" value="GHP08118.1"/>
    <property type="molecule type" value="Genomic_DNA"/>
</dbReference>
<feature type="compositionally biased region" description="Low complexity" evidence="1">
    <location>
        <begin position="629"/>
        <end position="646"/>
    </location>
</feature>
<dbReference type="Gene3D" id="3.40.1810.10">
    <property type="entry name" value="Transcription factor, MADS-box"/>
    <property type="match status" value="1"/>
</dbReference>
<dbReference type="Proteomes" id="UP000660262">
    <property type="component" value="Unassembled WGS sequence"/>
</dbReference>
<evidence type="ECO:0000313" key="3">
    <source>
        <dbReference type="Proteomes" id="UP000660262"/>
    </source>
</evidence>
<feature type="compositionally biased region" description="Gly residues" evidence="1">
    <location>
        <begin position="93"/>
        <end position="109"/>
    </location>
</feature>
<dbReference type="GO" id="GO:0003677">
    <property type="term" value="F:DNA binding"/>
    <property type="evidence" value="ECO:0007669"/>
    <property type="project" value="InterPro"/>
</dbReference>
<evidence type="ECO:0000256" key="1">
    <source>
        <dbReference type="SAM" id="MobiDB-lite"/>
    </source>
</evidence>
<evidence type="ECO:0008006" key="4">
    <source>
        <dbReference type="Google" id="ProtNLM"/>
    </source>
</evidence>
<dbReference type="InterPro" id="IPR036879">
    <property type="entry name" value="TF_MADSbox_sf"/>
</dbReference>
<feature type="compositionally biased region" description="Pro residues" evidence="1">
    <location>
        <begin position="580"/>
        <end position="590"/>
    </location>
</feature>
<feature type="region of interest" description="Disordered" evidence="1">
    <location>
        <begin position="309"/>
        <end position="329"/>
    </location>
</feature>
<feature type="compositionally biased region" description="Pro residues" evidence="1">
    <location>
        <begin position="394"/>
        <end position="461"/>
    </location>
</feature>
<feature type="compositionally biased region" description="Basic residues" evidence="1">
    <location>
        <begin position="56"/>
        <end position="67"/>
    </location>
</feature>
<dbReference type="GO" id="GO:0046983">
    <property type="term" value="F:protein dimerization activity"/>
    <property type="evidence" value="ECO:0007669"/>
    <property type="project" value="InterPro"/>
</dbReference>
<feature type="compositionally biased region" description="Low complexity" evidence="1">
    <location>
        <begin position="366"/>
        <end position="381"/>
    </location>
</feature>
<accession>A0A830HMK2</accession>
<gene>
    <name evidence="2" type="ORF">PPROV_000686000</name>
</gene>